<reference evidence="2" key="1">
    <citation type="submission" date="2013-11" db="EMBL/GenBank/DDBJ databases">
        <title>Genome sequence of the fusiform rust pathogen reveals effectors for host alternation and coevolution with pine.</title>
        <authorList>
            <consortium name="DOE Joint Genome Institute"/>
            <person name="Smith K."/>
            <person name="Pendleton A."/>
            <person name="Kubisiak T."/>
            <person name="Anderson C."/>
            <person name="Salamov A."/>
            <person name="Aerts A."/>
            <person name="Riley R."/>
            <person name="Clum A."/>
            <person name="Lindquist E."/>
            <person name="Ence D."/>
            <person name="Campbell M."/>
            <person name="Kronenberg Z."/>
            <person name="Feau N."/>
            <person name="Dhillon B."/>
            <person name="Hamelin R."/>
            <person name="Burleigh J."/>
            <person name="Smith J."/>
            <person name="Yandell M."/>
            <person name="Nelson C."/>
            <person name="Grigoriev I."/>
            <person name="Davis J."/>
        </authorList>
    </citation>
    <scope>NUCLEOTIDE SEQUENCE</scope>
    <source>
        <strain evidence="2">G11</strain>
    </source>
</reference>
<dbReference type="GO" id="GO:0005737">
    <property type="term" value="C:cytoplasm"/>
    <property type="evidence" value="ECO:0007669"/>
    <property type="project" value="TreeGrafter"/>
</dbReference>
<dbReference type="EMBL" id="MU167230">
    <property type="protein sequence ID" value="KAG0149115.1"/>
    <property type="molecule type" value="Genomic_DNA"/>
</dbReference>
<sequence>MLMPNENSKLSNVDKVFSSSSSISSLPTTNPIPSWWQKEYSTSLTSHGKTSPLPKEVIDVVIIGSGLSGISSALSLINQLTTTDIKLSLKDKEKPRESFGIVVMEAREFCSGATGRNGGHLISSAFLGFKSLSERFSQEEALRAVKLEEKSIADTLEMLKNEAWTDAVDLVEGGNVHLFSTEQEKEALSEEIDAAKKAGCDVSHIEWITPQAASEQFGTARTLTGALKLPGNNLFPIKLVTQMYKLAHQKATASGRISLELYTHTPVIRVFSPEEAEYPRNGKVDWTIETPRGTFSTHYVIHATNAYASYLLPQHQSNSDHAIVPTRAQVIAVRPAKQNDGKAFWTNGFSANEGFDYFFQRPSNEKCDRPLIILGGGRNRSPPDYEFGISDDSSLNEHVGNYLRNFLPGWFSNFWNSIKDVDVVAEWTGIMGFTKDHDPIIGPVIDQNLIVPGQFILAGYSGHGMSRAPVCAEAVAQMIISQIFNTKWYLPSWLPKHYLSTYNLDA</sequence>
<dbReference type="PANTHER" id="PTHR13847">
    <property type="entry name" value="SARCOSINE DEHYDROGENASE-RELATED"/>
    <property type="match status" value="1"/>
</dbReference>
<dbReference type="SUPFAM" id="SSF51971">
    <property type="entry name" value="Nucleotide-binding domain"/>
    <property type="match status" value="1"/>
</dbReference>
<name>A0A9P6NL85_9BASI</name>
<dbReference type="AlphaFoldDB" id="A0A9P6NL85"/>
<dbReference type="OrthoDB" id="429143at2759"/>
<evidence type="ECO:0000313" key="3">
    <source>
        <dbReference type="Proteomes" id="UP000886653"/>
    </source>
</evidence>
<proteinExistence type="predicted"/>
<keyword evidence="3" id="KW-1185">Reference proteome</keyword>
<dbReference type="Proteomes" id="UP000886653">
    <property type="component" value="Unassembled WGS sequence"/>
</dbReference>
<accession>A0A9P6NL85</accession>
<evidence type="ECO:0000259" key="1">
    <source>
        <dbReference type="Pfam" id="PF01266"/>
    </source>
</evidence>
<dbReference type="Gene3D" id="3.30.9.10">
    <property type="entry name" value="D-Amino Acid Oxidase, subunit A, domain 2"/>
    <property type="match status" value="1"/>
</dbReference>
<dbReference type="Gene3D" id="3.50.50.60">
    <property type="entry name" value="FAD/NAD(P)-binding domain"/>
    <property type="match status" value="1"/>
</dbReference>
<comment type="caution">
    <text evidence="2">The sequence shown here is derived from an EMBL/GenBank/DDBJ whole genome shotgun (WGS) entry which is preliminary data.</text>
</comment>
<feature type="domain" description="FAD dependent oxidoreductase" evidence="1">
    <location>
        <begin position="59"/>
        <end position="478"/>
    </location>
</feature>
<dbReference type="PANTHER" id="PTHR13847:SF260">
    <property type="entry name" value="FAD DEPENDENT OXIDOREDUCTASE DOMAIN-CONTAINING PROTEIN"/>
    <property type="match status" value="1"/>
</dbReference>
<dbReference type="InterPro" id="IPR036188">
    <property type="entry name" value="FAD/NAD-bd_sf"/>
</dbReference>
<protein>
    <recommendedName>
        <fullName evidence="1">FAD dependent oxidoreductase domain-containing protein</fullName>
    </recommendedName>
</protein>
<dbReference type="Pfam" id="PF01266">
    <property type="entry name" value="DAO"/>
    <property type="match status" value="1"/>
</dbReference>
<gene>
    <name evidence="2" type="ORF">CROQUDRAFT_721215</name>
</gene>
<dbReference type="InterPro" id="IPR006076">
    <property type="entry name" value="FAD-dep_OxRdtase"/>
</dbReference>
<organism evidence="2 3">
    <name type="scientific">Cronartium quercuum f. sp. fusiforme G11</name>
    <dbReference type="NCBI Taxonomy" id="708437"/>
    <lineage>
        <taxon>Eukaryota</taxon>
        <taxon>Fungi</taxon>
        <taxon>Dikarya</taxon>
        <taxon>Basidiomycota</taxon>
        <taxon>Pucciniomycotina</taxon>
        <taxon>Pucciniomycetes</taxon>
        <taxon>Pucciniales</taxon>
        <taxon>Coleosporiaceae</taxon>
        <taxon>Cronartium</taxon>
    </lineage>
</organism>
<evidence type="ECO:0000313" key="2">
    <source>
        <dbReference type="EMBL" id="KAG0149115.1"/>
    </source>
</evidence>